<protein>
    <recommendedName>
        <fullName evidence="5">DNA modification methylase</fullName>
    </recommendedName>
</protein>
<dbReference type="RefSeq" id="WP_068269900.1">
    <property type="nucleotide sequence ID" value="NZ_LQZG01000001.1"/>
</dbReference>
<evidence type="ECO:0000313" key="4">
    <source>
        <dbReference type="Proteomes" id="UP000076976"/>
    </source>
</evidence>
<organism evidence="3 4">
    <name type="scientific">Janibacter melonis</name>
    <dbReference type="NCBI Taxonomy" id="262209"/>
    <lineage>
        <taxon>Bacteria</taxon>
        <taxon>Bacillati</taxon>
        <taxon>Actinomycetota</taxon>
        <taxon>Actinomycetes</taxon>
        <taxon>Micrococcales</taxon>
        <taxon>Intrasporangiaceae</taxon>
        <taxon>Janibacter</taxon>
    </lineage>
</organism>
<evidence type="ECO:0008006" key="5">
    <source>
        <dbReference type="Google" id="ProtNLM"/>
    </source>
</evidence>
<dbReference type="EMBL" id="LQZG01000001">
    <property type="protein sequence ID" value="OAB88328.1"/>
    <property type="molecule type" value="Genomic_DNA"/>
</dbReference>
<reference evidence="3 4" key="1">
    <citation type="submission" date="2016-01" db="EMBL/GenBank/DDBJ databases">
        <title>Janibacter melonis strain CD11_4 genome sequencing and assembly.</title>
        <authorList>
            <person name="Nair G.R."/>
            <person name="Kaur G."/>
            <person name="Chander A.M."/>
            <person name="Mayilraj S."/>
        </authorList>
    </citation>
    <scope>NUCLEOTIDE SEQUENCE [LARGE SCALE GENOMIC DNA]</scope>
    <source>
        <strain evidence="3 4">CD11-4</strain>
    </source>
</reference>
<dbReference type="PROSITE" id="PS51257">
    <property type="entry name" value="PROKAR_LIPOPROTEIN"/>
    <property type="match status" value="1"/>
</dbReference>
<name>A0A176QF93_9MICO</name>
<feature type="chain" id="PRO_5038553092" description="DNA modification methylase" evidence="2">
    <location>
        <begin position="21"/>
        <end position="174"/>
    </location>
</feature>
<feature type="compositionally biased region" description="Acidic residues" evidence="1">
    <location>
        <begin position="165"/>
        <end position="174"/>
    </location>
</feature>
<proteinExistence type="predicted"/>
<sequence length="174" mass="17526">MKPSQTTRARAGAAALLAVAATTGCSYTSPFQTDETMSLGDGVPVDIGDLELRNLVVVSGEEGGEGTLTGTAVNTGSKDVQLQVAVADGGEPVTADVPPGEVVLLGEGSDAVKLSKVPAPPGAMAEMTVATGSSDVTPVSVPVLPPIGYYEEFAPPGYTPPAEPSESETESEEH</sequence>
<feature type="signal peptide" evidence="2">
    <location>
        <begin position="1"/>
        <end position="20"/>
    </location>
</feature>
<evidence type="ECO:0000256" key="1">
    <source>
        <dbReference type="SAM" id="MobiDB-lite"/>
    </source>
</evidence>
<keyword evidence="4" id="KW-1185">Reference proteome</keyword>
<feature type="region of interest" description="Disordered" evidence="1">
    <location>
        <begin position="151"/>
        <end position="174"/>
    </location>
</feature>
<dbReference type="STRING" id="262209.AWH69_00475"/>
<evidence type="ECO:0000256" key="2">
    <source>
        <dbReference type="SAM" id="SignalP"/>
    </source>
</evidence>
<dbReference type="AlphaFoldDB" id="A0A176QF93"/>
<gene>
    <name evidence="3" type="ORF">AWH69_00475</name>
</gene>
<keyword evidence="2" id="KW-0732">Signal</keyword>
<accession>A0A176QF93</accession>
<comment type="caution">
    <text evidence="3">The sequence shown here is derived from an EMBL/GenBank/DDBJ whole genome shotgun (WGS) entry which is preliminary data.</text>
</comment>
<evidence type="ECO:0000313" key="3">
    <source>
        <dbReference type="EMBL" id="OAB88328.1"/>
    </source>
</evidence>
<dbReference type="Proteomes" id="UP000076976">
    <property type="component" value="Unassembled WGS sequence"/>
</dbReference>